<accession>A0ABW0LET2</accession>
<proteinExistence type="predicted"/>
<comment type="caution">
    <text evidence="1">The sequence shown here is derived from an EMBL/GenBank/DDBJ whole genome shotgun (WGS) entry which is preliminary data.</text>
</comment>
<dbReference type="EMBL" id="JBHSMC010000004">
    <property type="protein sequence ID" value="MFC5464283.1"/>
    <property type="molecule type" value="Genomic_DNA"/>
</dbReference>
<evidence type="ECO:0000313" key="1">
    <source>
        <dbReference type="EMBL" id="MFC5464283.1"/>
    </source>
</evidence>
<keyword evidence="2" id="KW-1185">Reference proteome</keyword>
<dbReference type="Proteomes" id="UP001596147">
    <property type="component" value="Unassembled WGS sequence"/>
</dbReference>
<gene>
    <name evidence="1" type="ORF">ACFPM4_05865</name>
</gene>
<reference evidence="2" key="1">
    <citation type="journal article" date="2019" name="Int. J. Syst. Evol. Microbiol.">
        <title>The Global Catalogue of Microorganisms (GCM) 10K type strain sequencing project: providing services to taxonomists for standard genome sequencing and annotation.</title>
        <authorList>
            <consortium name="The Broad Institute Genomics Platform"/>
            <consortium name="The Broad Institute Genome Sequencing Center for Infectious Disease"/>
            <person name="Wu L."/>
            <person name="Ma J."/>
        </authorList>
    </citation>
    <scope>NUCLEOTIDE SEQUENCE [LARGE SCALE GENOMIC DNA]</scope>
    <source>
        <strain evidence="2">CGMCC 1.12237</strain>
    </source>
</reference>
<name>A0ABW0LET2_9BACI</name>
<dbReference type="RefSeq" id="WP_382348956.1">
    <property type="nucleotide sequence ID" value="NZ_JBHSMC010000004.1"/>
</dbReference>
<sequence>MSFTERRIKASYVIRLYNDVDWWKERQEQDIEDMLNKVQSVGAWKDETLFGFTRAASDGKFGTYNEDVVYS</sequence>
<protein>
    <submittedName>
        <fullName evidence="1">Uncharacterized protein</fullName>
    </submittedName>
</protein>
<organism evidence="1 2">
    <name type="scientific">Lederbergia graminis</name>
    <dbReference type="NCBI Taxonomy" id="735518"/>
    <lineage>
        <taxon>Bacteria</taxon>
        <taxon>Bacillati</taxon>
        <taxon>Bacillota</taxon>
        <taxon>Bacilli</taxon>
        <taxon>Bacillales</taxon>
        <taxon>Bacillaceae</taxon>
        <taxon>Lederbergia</taxon>
    </lineage>
</organism>
<dbReference type="Gene3D" id="3.40.630.30">
    <property type="match status" value="1"/>
</dbReference>
<evidence type="ECO:0000313" key="2">
    <source>
        <dbReference type="Proteomes" id="UP001596147"/>
    </source>
</evidence>